<sequence>MDDIELIKSKINIVDLVQEYLPLKKSGVNFKAPCPFHQEKTPSFVVSPERGIFHCFGCQKGGDIFRFLMEKEGMDFPESLQLLAQKAGVILKRTKNTSSDKRHRLMEANLKSAQFFHHLLTKHSLGKVALKYLKNRGLNESTIKEFNLGYAPNSWESLVSFLKKRGFKVEEALEAGLIVASQKGGYDRFRGRVMFPLVDVTGSIRGFAGRVLGAGEPKYINTPQTTIFDKSEFLFGLNLAKGEIRQAGAAILVEGEMDMITSYQAGVKNIVASKGTALTLGQLELLKKYTDTLLICFDKDLAGDAASRRGIELADKVGFNLKVISLPSGKDPAELALKDPQQWEKQVIEAEPIYDYYLKSVSRRFSLSSAEGKKRASSELLPIWAKITDPINFEHYLQKLSALISTPENVLRGQIDKVKESGTETVNYSTALRQADTDKVIARPRRELLEEYLLVLLLKIPSDLTFVPSFPETLFTQETYRSLYVLLVLYLDSISFKGGSFSILEFVKSLPVEVVPLTDRLYLLEVDDKLSSSKNWQSEIEVVIGELKKALVKASLEKLSAQIKNAQSFGKIQELDILNKRFRDLSVRLKGLN</sequence>
<evidence type="ECO:0000256" key="7">
    <source>
        <dbReference type="ARBA" id="ARBA00022771"/>
    </source>
</evidence>
<dbReference type="GO" id="GO:0005737">
    <property type="term" value="C:cytoplasm"/>
    <property type="evidence" value="ECO:0007669"/>
    <property type="project" value="TreeGrafter"/>
</dbReference>
<dbReference type="FunFam" id="3.90.580.10:FF:000001">
    <property type="entry name" value="DNA primase"/>
    <property type="match status" value="1"/>
</dbReference>
<protein>
    <recommendedName>
        <fullName evidence="12 13">DNA primase</fullName>
        <ecNumber evidence="12">2.7.7.101</ecNumber>
    </recommendedName>
</protein>
<comment type="function">
    <text evidence="12 13">RNA polymerase that catalyzes the synthesis of short RNA molecules used as primers for DNA polymerase during DNA replication.</text>
</comment>
<evidence type="ECO:0000259" key="15">
    <source>
        <dbReference type="PROSITE" id="PS50880"/>
    </source>
</evidence>
<keyword evidence="6 12" id="KW-0479">Metal-binding</keyword>
<dbReference type="InterPro" id="IPR006171">
    <property type="entry name" value="TOPRIM_dom"/>
</dbReference>
<reference evidence="16 17" key="1">
    <citation type="journal article" date="2016" name="Nat. Commun.">
        <title>Thousands of microbial genomes shed light on interconnected biogeochemical processes in an aquifer system.</title>
        <authorList>
            <person name="Anantharaman K."/>
            <person name="Brown C.T."/>
            <person name="Hug L.A."/>
            <person name="Sharon I."/>
            <person name="Castelle C.J."/>
            <person name="Probst A.J."/>
            <person name="Thomas B.C."/>
            <person name="Singh A."/>
            <person name="Wilkins M.J."/>
            <person name="Karaoz U."/>
            <person name="Brodie E.L."/>
            <person name="Williams K.H."/>
            <person name="Hubbard S.S."/>
            <person name="Banfield J.F."/>
        </authorList>
    </citation>
    <scope>NUCLEOTIDE SEQUENCE [LARGE SCALE GENOMIC DNA]</scope>
</reference>
<evidence type="ECO:0000256" key="2">
    <source>
        <dbReference type="ARBA" id="ARBA00022515"/>
    </source>
</evidence>
<dbReference type="InterPro" id="IPR034151">
    <property type="entry name" value="TOPRIM_DnaG_bac"/>
</dbReference>
<evidence type="ECO:0000256" key="4">
    <source>
        <dbReference type="ARBA" id="ARBA00022695"/>
    </source>
</evidence>
<keyword evidence="11 12" id="KW-0804">Transcription</keyword>
<dbReference type="InterPro" id="IPR030846">
    <property type="entry name" value="DnaG_bac"/>
</dbReference>
<evidence type="ECO:0000256" key="3">
    <source>
        <dbReference type="ARBA" id="ARBA00022679"/>
    </source>
</evidence>
<evidence type="ECO:0000256" key="8">
    <source>
        <dbReference type="ARBA" id="ARBA00022833"/>
    </source>
</evidence>
<proteinExistence type="inferred from homology"/>
<comment type="caution">
    <text evidence="16">The sequence shown here is derived from an EMBL/GenBank/DDBJ whole genome shotgun (WGS) entry which is preliminary data.</text>
</comment>
<dbReference type="GO" id="GO:0006269">
    <property type="term" value="P:DNA replication, synthesis of primer"/>
    <property type="evidence" value="ECO:0007669"/>
    <property type="project" value="UniProtKB-UniRule"/>
</dbReference>
<evidence type="ECO:0000256" key="12">
    <source>
        <dbReference type="HAMAP-Rule" id="MF_00974"/>
    </source>
</evidence>
<evidence type="ECO:0000256" key="11">
    <source>
        <dbReference type="ARBA" id="ARBA00023163"/>
    </source>
</evidence>
<dbReference type="AlphaFoldDB" id="A0A1F5MKQ9"/>
<dbReference type="InterPro" id="IPR013264">
    <property type="entry name" value="DNAG_N"/>
</dbReference>
<dbReference type="EMBL" id="MFDO01000002">
    <property type="protein sequence ID" value="OGE65880.1"/>
    <property type="molecule type" value="Genomic_DNA"/>
</dbReference>
<comment type="catalytic activity">
    <reaction evidence="12">
        <text>ssDNA + n NTP = ssDNA/pppN(pN)n-1 hybrid + (n-1) diphosphate.</text>
        <dbReference type="EC" id="2.7.7.101"/>
    </reaction>
</comment>
<dbReference type="InterPro" id="IPR002694">
    <property type="entry name" value="Znf_CHC2"/>
</dbReference>
<evidence type="ECO:0000313" key="16">
    <source>
        <dbReference type="EMBL" id="OGE65880.1"/>
    </source>
</evidence>
<dbReference type="PIRSF" id="PIRSF002811">
    <property type="entry name" value="DnaG"/>
    <property type="match status" value="1"/>
</dbReference>
<evidence type="ECO:0000256" key="1">
    <source>
        <dbReference type="ARBA" id="ARBA00022478"/>
    </source>
</evidence>
<dbReference type="HAMAP" id="MF_00974">
    <property type="entry name" value="DNA_primase_DnaG"/>
    <property type="match status" value="1"/>
</dbReference>
<dbReference type="Pfam" id="PF10410">
    <property type="entry name" value="DnaB_bind"/>
    <property type="match status" value="1"/>
</dbReference>
<evidence type="ECO:0000256" key="5">
    <source>
        <dbReference type="ARBA" id="ARBA00022705"/>
    </source>
</evidence>
<dbReference type="FunFam" id="3.90.980.10:FF:000001">
    <property type="entry name" value="DNA primase"/>
    <property type="match status" value="1"/>
</dbReference>
<dbReference type="SUPFAM" id="SSF56731">
    <property type="entry name" value="DNA primase core"/>
    <property type="match status" value="1"/>
</dbReference>
<keyword evidence="7 12" id="KW-0863">Zinc-finger</keyword>
<feature type="zinc finger region" description="CHC2-type" evidence="12 14">
    <location>
        <begin position="34"/>
        <end position="58"/>
    </location>
</feature>
<dbReference type="PANTHER" id="PTHR30313">
    <property type="entry name" value="DNA PRIMASE"/>
    <property type="match status" value="1"/>
</dbReference>
<dbReference type="Gene3D" id="3.90.580.10">
    <property type="entry name" value="Zinc finger, CHC2-type domain"/>
    <property type="match status" value="1"/>
</dbReference>
<name>A0A1F5MKQ9_9BACT</name>
<keyword evidence="8 12" id="KW-0862">Zinc</keyword>
<evidence type="ECO:0000256" key="6">
    <source>
        <dbReference type="ARBA" id="ARBA00022723"/>
    </source>
</evidence>
<dbReference type="InterPro" id="IPR019475">
    <property type="entry name" value="DNA_primase_DnaB-bd"/>
</dbReference>
<dbReference type="Pfam" id="PF01807">
    <property type="entry name" value="Zn_ribbon_DnaG"/>
    <property type="match status" value="1"/>
</dbReference>
<dbReference type="Pfam" id="PF08275">
    <property type="entry name" value="DNAG_N"/>
    <property type="match status" value="1"/>
</dbReference>
<keyword evidence="3 12" id="KW-0808">Transferase</keyword>
<keyword evidence="9" id="KW-0460">Magnesium</keyword>
<dbReference type="SMART" id="SM00493">
    <property type="entry name" value="TOPRIM"/>
    <property type="match status" value="1"/>
</dbReference>
<dbReference type="CDD" id="cd03364">
    <property type="entry name" value="TOPRIM_DnaG_primases"/>
    <property type="match status" value="1"/>
</dbReference>
<comment type="subunit">
    <text evidence="12">Monomer. Interacts with DnaB.</text>
</comment>
<dbReference type="SUPFAM" id="SSF57783">
    <property type="entry name" value="Zinc beta-ribbon"/>
    <property type="match status" value="1"/>
</dbReference>
<dbReference type="Gene3D" id="3.90.980.10">
    <property type="entry name" value="DNA primase, catalytic core, N-terminal domain"/>
    <property type="match status" value="1"/>
</dbReference>
<dbReference type="Gene3D" id="3.40.1360.10">
    <property type="match status" value="1"/>
</dbReference>
<dbReference type="GO" id="GO:0000428">
    <property type="term" value="C:DNA-directed RNA polymerase complex"/>
    <property type="evidence" value="ECO:0007669"/>
    <property type="project" value="UniProtKB-KW"/>
</dbReference>
<dbReference type="GO" id="GO:0003677">
    <property type="term" value="F:DNA binding"/>
    <property type="evidence" value="ECO:0007669"/>
    <property type="project" value="UniProtKB-KW"/>
</dbReference>
<dbReference type="EC" id="2.7.7.101" evidence="12"/>
<dbReference type="SMART" id="SM00400">
    <property type="entry name" value="ZnF_CHCC"/>
    <property type="match status" value="1"/>
</dbReference>
<evidence type="ECO:0000256" key="14">
    <source>
        <dbReference type="PIRSR" id="PIRSR002811-1"/>
    </source>
</evidence>
<dbReference type="PANTHER" id="PTHR30313:SF2">
    <property type="entry name" value="DNA PRIMASE"/>
    <property type="match status" value="1"/>
</dbReference>
<comment type="domain">
    <text evidence="12">Contains an N-terminal zinc-binding domain, a central core domain that contains the primase activity, and a C-terminal DnaB-binding domain.</text>
</comment>
<evidence type="ECO:0000256" key="13">
    <source>
        <dbReference type="PIRNR" id="PIRNR002811"/>
    </source>
</evidence>
<comment type="similarity">
    <text evidence="12 13">Belongs to the DnaG primase family.</text>
</comment>
<dbReference type="GO" id="GO:1990077">
    <property type="term" value="C:primosome complex"/>
    <property type="evidence" value="ECO:0007669"/>
    <property type="project" value="UniProtKB-KW"/>
</dbReference>
<dbReference type="Proteomes" id="UP000178017">
    <property type="component" value="Unassembled WGS sequence"/>
</dbReference>
<dbReference type="InterPro" id="IPR036977">
    <property type="entry name" value="DNA_primase_Znf_CHC2"/>
</dbReference>
<organism evidence="16 17">
    <name type="scientific">Candidatus Daviesbacteria bacterium RIFCSPLOWO2_01_FULL_40_24</name>
    <dbReference type="NCBI Taxonomy" id="1797787"/>
    <lineage>
        <taxon>Bacteria</taxon>
        <taxon>Candidatus Daviesiibacteriota</taxon>
    </lineage>
</organism>
<dbReference type="Pfam" id="PF13155">
    <property type="entry name" value="Toprim_2"/>
    <property type="match status" value="1"/>
</dbReference>
<evidence type="ECO:0000256" key="9">
    <source>
        <dbReference type="ARBA" id="ARBA00022842"/>
    </source>
</evidence>
<keyword evidence="5 12" id="KW-0235">DNA replication</keyword>
<dbReference type="GO" id="GO:0003899">
    <property type="term" value="F:DNA-directed RNA polymerase activity"/>
    <property type="evidence" value="ECO:0007669"/>
    <property type="project" value="UniProtKB-UniRule"/>
</dbReference>
<dbReference type="InterPro" id="IPR050219">
    <property type="entry name" value="DnaG_primase"/>
</dbReference>
<keyword evidence="1 12" id="KW-0240">DNA-directed RNA polymerase</keyword>
<evidence type="ECO:0000313" key="17">
    <source>
        <dbReference type="Proteomes" id="UP000178017"/>
    </source>
</evidence>
<dbReference type="GO" id="GO:0008270">
    <property type="term" value="F:zinc ion binding"/>
    <property type="evidence" value="ECO:0007669"/>
    <property type="project" value="UniProtKB-UniRule"/>
</dbReference>
<dbReference type="PROSITE" id="PS50880">
    <property type="entry name" value="TOPRIM"/>
    <property type="match status" value="1"/>
</dbReference>
<keyword evidence="2 12" id="KW-0639">Primosome</keyword>
<dbReference type="InterPro" id="IPR037068">
    <property type="entry name" value="DNA_primase_core_N_sf"/>
</dbReference>
<feature type="domain" description="Toprim" evidence="15">
    <location>
        <begin position="248"/>
        <end position="329"/>
    </location>
</feature>
<comment type="cofactor">
    <cofactor evidence="12 13 14">
        <name>Zn(2+)</name>
        <dbReference type="ChEBI" id="CHEBI:29105"/>
    </cofactor>
    <text evidence="12 13 14">Binds 1 zinc ion per monomer.</text>
</comment>
<evidence type="ECO:0000256" key="10">
    <source>
        <dbReference type="ARBA" id="ARBA00023125"/>
    </source>
</evidence>
<accession>A0A1F5MKQ9</accession>
<gene>
    <name evidence="12" type="primary">dnaG</name>
    <name evidence="16" type="ORF">A3B49_03770</name>
</gene>
<keyword evidence="10 12" id="KW-0238">DNA-binding</keyword>
<dbReference type="InterPro" id="IPR006295">
    <property type="entry name" value="DNA_primase_DnaG"/>
</dbReference>
<dbReference type="NCBIfam" id="TIGR01391">
    <property type="entry name" value="dnaG"/>
    <property type="match status" value="1"/>
</dbReference>
<keyword evidence="4 12" id="KW-0548">Nucleotidyltransferase</keyword>